<dbReference type="EMBL" id="JBBWWR010000005">
    <property type="protein sequence ID" value="KAK8966350.1"/>
    <property type="molecule type" value="Genomic_DNA"/>
</dbReference>
<organism evidence="2 3">
    <name type="scientific">Platanthera guangdongensis</name>
    <dbReference type="NCBI Taxonomy" id="2320717"/>
    <lineage>
        <taxon>Eukaryota</taxon>
        <taxon>Viridiplantae</taxon>
        <taxon>Streptophyta</taxon>
        <taxon>Embryophyta</taxon>
        <taxon>Tracheophyta</taxon>
        <taxon>Spermatophyta</taxon>
        <taxon>Magnoliopsida</taxon>
        <taxon>Liliopsida</taxon>
        <taxon>Asparagales</taxon>
        <taxon>Orchidaceae</taxon>
        <taxon>Orchidoideae</taxon>
        <taxon>Orchideae</taxon>
        <taxon>Orchidinae</taxon>
        <taxon>Platanthera</taxon>
    </lineage>
</organism>
<dbReference type="Pfam" id="PF07727">
    <property type="entry name" value="RVT_2"/>
    <property type="match status" value="1"/>
</dbReference>
<dbReference type="CDD" id="cd09272">
    <property type="entry name" value="RNase_HI_RT_Ty1"/>
    <property type="match status" value="1"/>
</dbReference>
<protein>
    <recommendedName>
        <fullName evidence="1">Reverse transcriptase Ty1/copia-type domain-containing protein</fullName>
    </recommendedName>
</protein>
<feature type="domain" description="Reverse transcriptase Ty1/copia-type" evidence="1">
    <location>
        <begin position="1"/>
        <end position="90"/>
    </location>
</feature>
<evidence type="ECO:0000313" key="3">
    <source>
        <dbReference type="Proteomes" id="UP001412067"/>
    </source>
</evidence>
<comment type="caution">
    <text evidence="2">The sequence shown here is derived from an EMBL/GenBank/DDBJ whole genome shotgun (WGS) entry which is preliminary data.</text>
</comment>
<accession>A0ABR2MS83</accession>
<dbReference type="SUPFAM" id="SSF56672">
    <property type="entry name" value="DNA/RNA polymerases"/>
    <property type="match status" value="1"/>
</dbReference>
<evidence type="ECO:0000259" key="1">
    <source>
        <dbReference type="Pfam" id="PF07727"/>
    </source>
</evidence>
<dbReference type="PANTHER" id="PTHR23185:SF0">
    <property type="entry name" value="PROTEIN VIRILIZER HOMOLOG"/>
    <property type="match status" value="1"/>
</dbReference>
<keyword evidence="3" id="KW-1185">Reference proteome</keyword>
<dbReference type="InterPro" id="IPR043502">
    <property type="entry name" value="DNA/RNA_pol_sf"/>
</dbReference>
<evidence type="ECO:0000313" key="2">
    <source>
        <dbReference type="EMBL" id="KAK8966350.1"/>
    </source>
</evidence>
<sequence>MFIRRHEQRVVILIVYVDDIVITGNDTEEIVNLKTLLYAEFEVKDLRRLRYFLGIEVVRSEQGIFISQRKYILDLLKETNMLGCVPANTLIEENRRIDEYDDGDHKDVSLCILSRYVHSPRVRHQEVVYRLLRYLKKAPGRGLLFSRNNNLKIEVFIDVDWAECRDDKKSTTEYCSFVGGNLVTWRRKKQNVVARSSAQAEYRVMSHGLCEELWLCTVLQDIGFPMTTLLSLFCHNKITINISHNHVQHDRTKHVEAILLLLDAFHSFKDSESIFSSNGVSQLGLATFHSAAEIFEILVSDSTSSSLRAWIGHAMEFHKALHLASPGSHRKDAPARLLEWIDAGVVYQKNGAIGLLRYAAVLASGGDAHLSSTTVLVSDSIDVENVVEGTSDTSDSQVLDILLGKLVNDKFFDGITLRNTSIVQLTTAIRIFSFISDNPVQFLFSTVMFEENVIL</sequence>
<dbReference type="InterPro" id="IPR013103">
    <property type="entry name" value="RVT_2"/>
</dbReference>
<name>A0ABR2MS83_9ASPA</name>
<gene>
    <name evidence="2" type="ORF">KSP40_PGU010352</name>
</gene>
<dbReference type="PANTHER" id="PTHR23185">
    <property type="entry name" value="PROTEIN VIRILIZER HOMOLOG"/>
    <property type="match status" value="1"/>
</dbReference>
<dbReference type="InterPro" id="IPR026736">
    <property type="entry name" value="Virilizer"/>
</dbReference>
<reference evidence="2 3" key="1">
    <citation type="journal article" date="2022" name="Nat. Plants">
        <title>Genomes of leafy and leafless Platanthera orchids illuminate the evolution of mycoheterotrophy.</title>
        <authorList>
            <person name="Li M.H."/>
            <person name="Liu K.W."/>
            <person name="Li Z."/>
            <person name="Lu H.C."/>
            <person name="Ye Q.L."/>
            <person name="Zhang D."/>
            <person name="Wang J.Y."/>
            <person name="Li Y.F."/>
            <person name="Zhong Z.M."/>
            <person name="Liu X."/>
            <person name="Yu X."/>
            <person name="Liu D.K."/>
            <person name="Tu X.D."/>
            <person name="Liu B."/>
            <person name="Hao Y."/>
            <person name="Liao X.Y."/>
            <person name="Jiang Y.T."/>
            <person name="Sun W.H."/>
            <person name="Chen J."/>
            <person name="Chen Y.Q."/>
            <person name="Ai Y."/>
            <person name="Zhai J.W."/>
            <person name="Wu S.S."/>
            <person name="Zhou Z."/>
            <person name="Hsiao Y.Y."/>
            <person name="Wu W.L."/>
            <person name="Chen Y.Y."/>
            <person name="Lin Y.F."/>
            <person name="Hsu J.L."/>
            <person name="Li C.Y."/>
            <person name="Wang Z.W."/>
            <person name="Zhao X."/>
            <person name="Zhong W.Y."/>
            <person name="Ma X.K."/>
            <person name="Ma L."/>
            <person name="Huang J."/>
            <person name="Chen G.Z."/>
            <person name="Huang M.Z."/>
            <person name="Huang L."/>
            <person name="Peng D.H."/>
            <person name="Luo Y.B."/>
            <person name="Zou S.Q."/>
            <person name="Chen S.P."/>
            <person name="Lan S."/>
            <person name="Tsai W.C."/>
            <person name="Van de Peer Y."/>
            <person name="Liu Z.J."/>
        </authorList>
    </citation>
    <scope>NUCLEOTIDE SEQUENCE [LARGE SCALE GENOMIC DNA]</scope>
    <source>
        <strain evidence="2">Lor288</strain>
    </source>
</reference>
<dbReference type="Proteomes" id="UP001412067">
    <property type="component" value="Unassembled WGS sequence"/>
</dbReference>
<proteinExistence type="predicted"/>